<keyword evidence="11 15" id="KW-0472">Membrane</keyword>
<dbReference type="FunFam" id="1.20.20.10:FF:000003">
    <property type="entry name" value="Atp synthase f complex subunit mitochondrial"/>
    <property type="match status" value="1"/>
</dbReference>
<dbReference type="Gene3D" id="1.20.20.10">
    <property type="entry name" value="F1F0 ATP synthase subunit C"/>
    <property type="match status" value="1"/>
</dbReference>
<dbReference type="InterPro" id="IPR002379">
    <property type="entry name" value="ATPase_proteolipid_c-like_dom"/>
</dbReference>
<feature type="transmembrane region" description="Helical" evidence="15">
    <location>
        <begin position="60"/>
        <end position="89"/>
    </location>
</feature>
<dbReference type="EMBL" id="CAJNOH010001071">
    <property type="protein sequence ID" value="CAF1172006.1"/>
    <property type="molecule type" value="Genomic_DNA"/>
</dbReference>
<evidence type="ECO:0000256" key="6">
    <source>
        <dbReference type="ARBA" id="ARBA00022781"/>
    </source>
</evidence>
<dbReference type="GO" id="GO:0031966">
    <property type="term" value="C:mitochondrial membrane"/>
    <property type="evidence" value="ECO:0007669"/>
    <property type="project" value="UniProtKB-SubCell"/>
</dbReference>
<dbReference type="GO" id="GO:0015986">
    <property type="term" value="P:proton motive force-driven ATP synthesis"/>
    <property type="evidence" value="ECO:0007669"/>
    <property type="project" value="InterPro"/>
</dbReference>
<keyword evidence="20" id="KW-1185">Reference proteome</keyword>
<evidence type="ECO:0000313" key="17">
    <source>
        <dbReference type="EMBL" id="CAF1172006.1"/>
    </source>
</evidence>
<evidence type="ECO:0000259" key="16">
    <source>
        <dbReference type="Pfam" id="PF00137"/>
    </source>
</evidence>
<evidence type="ECO:0000256" key="12">
    <source>
        <dbReference type="ARBA" id="ARBA00029852"/>
    </source>
</evidence>
<dbReference type="PANTHER" id="PTHR10031:SF0">
    <property type="entry name" value="ATPASE PROTEIN 9"/>
    <property type="match status" value="1"/>
</dbReference>
<comment type="subcellular location">
    <subcellularLocation>
        <location evidence="1">Mitochondrion membrane</location>
        <topology evidence="1">Multi-pass membrane protein</topology>
    </subcellularLocation>
</comment>
<evidence type="ECO:0000313" key="19">
    <source>
        <dbReference type="Proteomes" id="UP000663854"/>
    </source>
</evidence>
<evidence type="ECO:0000256" key="5">
    <source>
        <dbReference type="ARBA" id="ARBA00022692"/>
    </source>
</evidence>
<dbReference type="SUPFAM" id="SSF81333">
    <property type="entry name" value="F1F0 ATP synthase subunit C"/>
    <property type="match status" value="1"/>
</dbReference>
<dbReference type="CDD" id="cd18182">
    <property type="entry name" value="ATP-synt_Fo_c_ATP5G3"/>
    <property type="match status" value="1"/>
</dbReference>
<dbReference type="PANTHER" id="PTHR10031">
    <property type="entry name" value="ATP SYNTHASE LIPID-BINDING PROTEIN, MITOCHONDRIAL"/>
    <property type="match status" value="1"/>
</dbReference>
<sequence length="885" mass="101966">MASLTRFSLTSSTALCRLLINRNAGLIQQYLPSMIIPSAAQQRSIATTPIRRDIDSAAKYIGAGAATVGVAGAGAGIGTVFGSLVVAYARNPSLKQQLFSYAILGFALKNSICQHYCYYCHTQELTSSYRFCCCCSCSISFEEILTWIIICLLTFFLFNTIKLCIIIFLILFIIYWICTKLSIFHIFKEFYQKQWINSKTSIDNKQTQIVNYTCSINKQSLNNNPIQDNNIIHYEENEKFNNDQHSFLTATLSNSNLDISTKSNNDFSKANNYDGINNNIIEKSKRNFNNEKKQSTTKKLLIENIQNQIEYSSDISQFNNQSNISISQPGYYGPIHTIMNNIINPYNKDQIQNSMKIFEILNSNKSIEQKSENQMIIESQIFFDTSQTSFIPNKFTIDEISNETKILNNIIEQTKGIRQMIEILHEDILQLKQYSNKQTIEQISNLSIEEKNILKLATENLIQTIISMRINKNMNILKQFKKDSSNELIKSIQHNKKQKSSPSIFNDDYRQSEGNKSKRSSILKIDNLIKTQHQEPKCVTLQTSFVMNSSMPRIPTNATVININNDDEEIEKSYNNDIKTSQYIITTNEQFENIPTRNERKSKNDLLLKHDSLIYNNEPLDWIYYSSKPDHFPNIITQSDLPIARSDDQHSSFKQTLLSHFHHRPNFTLTNIPATFHSSSLNATNIRQKKIDLSHSISHIPLSMNSTNNLKQYQYNIIKERQKLAEKLLNNKESFNYIWNKTLNHLKQRIFRVRKSRIIISFDDIQQQQQNASHNDKNNFDTLVDTVVEDMSTEINHARSQLNINRTNSTSIYPLNINKQQPKIITNSSIMSLFQSFDSVIREGELSLYNDKQCKSNYQNENINEDSLSVISNSLYSVTSQFILA</sequence>
<feature type="domain" description="V-ATPase proteolipid subunit C-like" evidence="16">
    <location>
        <begin position="61"/>
        <end position="108"/>
    </location>
</feature>
<feature type="region of interest" description="Disordered" evidence="14">
    <location>
        <begin position="492"/>
        <end position="518"/>
    </location>
</feature>
<dbReference type="GO" id="GO:0045259">
    <property type="term" value="C:proton-transporting ATP synthase complex"/>
    <property type="evidence" value="ECO:0007669"/>
    <property type="project" value="UniProtKB-KW"/>
</dbReference>
<evidence type="ECO:0000256" key="14">
    <source>
        <dbReference type="SAM" id="MobiDB-lite"/>
    </source>
</evidence>
<evidence type="ECO:0000256" key="4">
    <source>
        <dbReference type="ARBA" id="ARBA00022547"/>
    </source>
</evidence>
<gene>
    <name evidence="18" type="ORF">JXQ802_LOCUS36165</name>
    <name evidence="17" type="ORF">PYM288_LOCUS23326</name>
</gene>
<evidence type="ECO:0000256" key="2">
    <source>
        <dbReference type="ARBA" id="ARBA00006704"/>
    </source>
</evidence>
<evidence type="ECO:0000256" key="13">
    <source>
        <dbReference type="ARBA" id="ARBA00033111"/>
    </source>
</evidence>
<evidence type="ECO:0000313" key="18">
    <source>
        <dbReference type="EMBL" id="CAF1426290.1"/>
    </source>
</evidence>
<name>A0A814U9V1_9BILA</name>
<dbReference type="Proteomes" id="UP000663870">
    <property type="component" value="Unassembled WGS sequence"/>
</dbReference>
<dbReference type="GO" id="GO:0033177">
    <property type="term" value="C:proton-transporting two-sector ATPase complex, proton-transporting domain"/>
    <property type="evidence" value="ECO:0007669"/>
    <property type="project" value="InterPro"/>
</dbReference>
<evidence type="ECO:0000256" key="1">
    <source>
        <dbReference type="ARBA" id="ARBA00004225"/>
    </source>
</evidence>
<reference evidence="17" key="1">
    <citation type="submission" date="2021-02" db="EMBL/GenBank/DDBJ databases">
        <authorList>
            <person name="Nowell W R."/>
        </authorList>
    </citation>
    <scope>NUCLEOTIDE SEQUENCE</scope>
</reference>
<evidence type="ECO:0000256" key="8">
    <source>
        <dbReference type="ARBA" id="ARBA00023065"/>
    </source>
</evidence>
<dbReference type="GO" id="GO:0015078">
    <property type="term" value="F:proton transmembrane transporter activity"/>
    <property type="evidence" value="ECO:0007669"/>
    <property type="project" value="InterPro"/>
</dbReference>
<organism evidence="17 19">
    <name type="scientific">Rotaria sordida</name>
    <dbReference type="NCBI Taxonomy" id="392033"/>
    <lineage>
        <taxon>Eukaryota</taxon>
        <taxon>Metazoa</taxon>
        <taxon>Spiralia</taxon>
        <taxon>Gnathifera</taxon>
        <taxon>Rotifera</taxon>
        <taxon>Eurotatoria</taxon>
        <taxon>Bdelloidea</taxon>
        <taxon>Philodinida</taxon>
        <taxon>Philodinidae</taxon>
        <taxon>Rotaria</taxon>
    </lineage>
</organism>
<dbReference type="Pfam" id="PF00137">
    <property type="entry name" value="ATP-synt_C"/>
    <property type="match status" value="1"/>
</dbReference>
<dbReference type="GO" id="GO:0008289">
    <property type="term" value="F:lipid binding"/>
    <property type="evidence" value="ECO:0007669"/>
    <property type="project" value="UniProtKB-KW"/>
</dbReference>
<comment type="caution">
    <text evidence="17">The sequence shown here is derived from an EMBL/GenBank/DDBJ whole genome shotgun (WGS) entry which is preliminary data.</text>
</comment>
<keyword evidence="8" id="KW-0406">Ion transport</keyword>
<keyword evidence="9" id="KW-0446">Lipid-binding</keyword>
<dbReference type="InterPro" id="IPR000454">
    <property type="entry name" value="ATP_synth_F0_csu"/>
</dbReference>
<dbReference type="InterPro" id="IPR035921">
    <property type="entry name" value="F/V-ATP_Csub_sf"/>
</dbReference>
<evidence type="ECO:0000256" key="7">
    <source>
        <dbReference type="ARBA" id="ARBA00022989"/>
    </source>
</evidence>
<evidence type="ECO:0000256" key="10">
    <source>
        <dbReference type="ARBA" id="ARBA00023128"/>
    </source>
</evidence>
<keyword evidence="3" id="KW-0813">Transport</keyword>
<dbReference type="InterPro" id="IPR038662">
    <property type="entry name" value="ATP_synth_F0_csu_sf"/>
</dbReference>
<dbReference type="EMBL" id="CAJNOL010001837">
    <property type="protein sequence ID" value="CAF1426290.1"/>
    <property type="molecule type" value="Genomic_DNA"/>
</dbReference>
<evidence type="ECO:0000256" key="3">
    <source>
        <dbReference type="ARBA" id="ARBA00022448"/>
    </source>
</evidence>
<comment type="similarity">
    <text evidence="2">Belongs to the ATPase C chain family.</text>
</comment>
<feature type="compositionally biased region" description="Basic and acidic residues" evidence="14">
    <location>
        <begin position="507"/>
        <end position="516"/>
    </location>
</feature>
<evidence type="ECO:0000313" key="20">
    <source>
        <dbReference type="Proteomes" id="UP000663870"/>
    </source>
</evidence>
<keyword evidence="6" id="KW-0375">Hydrogen ion transport</keyword>
<dbReference type="PRINTS" id="PR00124">
    <property type="entry name" value="ATPASEC"/>
</dbReference>
<evidence type="ECO:0000256" key="9">
    <source>
        <dbReference type="ARBA" id="ARBA00023121"/>
    </source>
</evidence>
<evidence type="ECO:0000256" key="11">
    <source>
        <dbReference type="ARBA" id="ARBA00023136"/>
    </source>
</evidence>
<feature type="transmembrane region" description="Helical" evidence="15">
    <location>
        <begin position="144"/>
        <end position="177"/>
    </location>
</feature>
<protein>
    <recommendedName>
        <fullName evidence="13">ATPase protein 9</fullName>
    </recommendedName>
    <alternativeName>
        <fullName evidence="12">ATPase subunit c</fullName>
    </alternativeName>
</protein>
<accession>A0A814U9V1</accession>
<dbReference type="Proteomes" id="UP000663854">
    <property type="component" value="Unassembled WGS sequence"/>
</dbReference>
<proteinExistence type="inferred from homology"/>
<evidence type="ECO:0000256" key="15">
    <source>
        <dbReference type="SAM" id="Phobius"/>
    </source>
</evidence>
<keyword evidence="5 15" id="KW-0812">Transmembrane</keyword>
<keyword evidence="4" id="KW-0138">CF(0)</keyword>
<keyword evidence="7 15" id="KW-1133">Transmembrane helix</keyword>
<dbReference type="AlphaFoldDB" id="A0A814U9V1"/>
<keyword evidence="10" id="KW-0496">Mitochondrion</keyword>